<evidence type="ECO:0000313" key="1">
    <source>
        <dbReference type="EMBL" id="JAP89874.1"/>
    </source>
</evidence>
<dbReference type="AlphaFoldDB" id="A0A146K1Z4"/>
<proteinExistence type="predicted"/>
<gene>
    <name evidence="1" type="ORF">TPC1_30631</name>
</gene>
<organism evidence="1">
    <name type="scientific">Trepomonas sp. PC1</name>
    <dbReference type="NCBI Taxonomy" id="1076344"/>
    <lineage>
        <taxon>Eukaryota</taxon>
        <taxon>Metamonada</taxon>
        <taxon>Diplomonadida</taxon>
        <taxon>Hexamitidae</taxon>
        <taxon>Hexamitinae</taxon>
        <taxon>Trepomonas</taxon>
    </lineage>
</organism>
<name>A0A146K1Z4_9EUKA</name>
<dbReference type="InterPro" id="IPR009091">
    <property type="entry name" value="RCC1/BLIP-II"/>
</dbReference>
<feature type="non-terminal residue" evidence="1">
    <location>
        <position position="1"/>
    </location>
</feature>
<sequence>GYDSGKVNIGFLMGQVVRQVGGTFYGHFIVTLSEVYATTSVDFGIFTEVSDYWNRMQIDQQIQLIVKAQFTLYNVILVDQNLNYYANGDNNYSQLCRTGWAHSFASLGHLKHVSINKFHSFLIDQNNILSVCGTLTINQYTFSYAENTPLYLPPGQLVDIVATHYGGNALMNQNGLKKVYYIGKSDQIFSDIGIQTQTPANWTDLNIDSMANMSNSFAMKTYYNNLLIYGCSRIEPFMYNGLCWENCSFLVFFENGIEKCYQRECDHVYNLSESLNPRNWQLCLECHNLVINKYGMYICRNECVDDQITYTLMNGQYFCTDDESELTKYSELESISFDANHVQSCLIYQWSANGDFNCSEQLACFEEYLTLHLSESNFTCAQNEQDPIFSYVNISTMIWKLNDETNQYHLVDKCSLYGCINNNICTQQCSDLMCQVGIPFRFEQQFICNDTTCLQAWSFNLNRSQSVCQQDCSLNISLSVGNYSCLDDLLELTEHSATNQQIWNYTTSYYTSVEECDYSGCIHQLICSTTCELPLCD</sequence>
<accession>A0A146K1Z4</accession>
<reference evidence="1" key="1">
    <citation type="submission" date="2015-07" db="EMBL/GenBank/DDBJ databases">
        <title>Adaptation to a free-living lifestyle via gene acquisitions in the diplomonad Trepomonas sp. PC1.</title>
        <authorList>
            <person name="Xu F."/>
            <person name="Jerlstrom-Hultqvist J."/>
            <person name="Kolisko M."/>
            <person name="Simpson A.G.B."/>
            <person name="Roger A.J."/>
            <person name="Svard S.G."/>
            <person name="Andersson J.O."/>
        </authorList>
    </citation>
    <scope>NUCLEOTIDE SEQUENCE</scope>
    <source>
        <strain evidence="1">PC1</strain>
    </source>
</reference>
<feature type="non-terminal residue" evidence="1">
    <location>
        <position position="537"/>
    </location>
</feature>
<dbReference type="SUPFAM" id="SSF50985">
    <property type="entry name" value="RCC1/BLIP-II"/>
    <property type="match status" value="1"/>
</dbReference>
<protein>
    <submittedName>
        <fullName evidence="1">Uncharacterized protein</fullName>
    </submittedName>
</protein>
<dbReference type="EMBL" id="GDID01006732">
    <property type="protein sequence ID" value="JAP89874.1"/>
    <property type="molecule type" value="Transcribed_RNA"/>
</dbReference>